<dbReference type="GO" id="GO:0004366">
    <property type="term" value="F:glycerol-3-phosphate O-acyltransferase activity"/>
    <property type="evidence" value="ECO:0007669"/>
    <property type="project" value="TreeGrafter"/>
</dbReference>
<dbReference type="PANTHER" id="PTHR12563:SF15">
    <property type="entry name" value="GLYCEROL-3-PHOSPHATE ACYLTRANSFERASE 2, MITOCHONDRIAL"/>
    <property type="match status" value="1"/>
</dbReference>
<sequence length="688" mass="76733">MLVHDLTLKLGLKIGNVTPFLGKYRPNVGRCCQSCTPRSWENFFHKGFASMGFCNAACITEERTRFRGWLVRRLSYVIFVLDKDIKPDGPPEDLYAKIYNSKRVQAVINPEVGVVVDSNCSFHSTSWWKTEILKILGEVQSTLSPFLIRLVHWGFFRLLSSAFLNVQLHLGQLEMVRQVLQGSSRKPLVFLSTHKSQMDGILLPLLLCSQDLGVPRVAWSRMEGTPALRAVLKCLGGLFLPSEAEGPMESESQALSKAVLASYIEMLLADGNSLVLFLEEPFSGAWRLCPYGRQWLELVSASVFSGAVPDVLMVPVGISYETNLWFSNPARWLLSGQPSLLSVAFGAFCLLFSQFGCLRVDFGQPFSLQDYIANNFFSHRGAGASVEELLLPLILGKSSRPFDSDRLLQWCASSEGISLLKEEEQILVTKLSLHSLNAGVSCSAIMTVGIISALLLHRYKQGVFLSRLVNDFSHLIDEILFRNFDVGFSGQRQNLVLHALSLLRHSVSLYCLSLGDVFVLPMDCETAVSELSLHSATILPVFASEAVGACAVNALITEMAAFIDCVDLHSEILLGQEEINDKSLCLCHLLPCDVLLLMPCFSSYCYCQDVLDKLIHCGLLLAEEVPSQVPACDTGRRRFPEKLLWKAMDDFSDSDSDYDEEFGKRRFKVQHPENVGYHLPQRLRIPPL</sequence>
<dbReference type="AlphaFoldDB" id="A0AAV7LK64"/>
<dbReference type="GO" id="GO:0006631">
    <property type="term" value="P:fatty acid metabolic process"/>
    <property type="evidence" value="ECO:0007669"/>
    <property type="project" value="TreeGrafter"/>
</dbReference>
<accession>A0AAV7LK64</accession>
<keyword evidence="3" id="KW-1185">Reference proteome</keyword>
<evidence type="ECO:0000313" key="3">
    <source>
        <dbReference type="Proteomes" id="UP001066276"/>
    </source>
</evidence>
<dbReference type="GO" id="GO:0019432">
    <property type="term" value="P:triglyceride biosynthetic process"/>
    <property type="evidence" value="ECO:0007669"/>
    <property type="project" value="TreeGrafter"/>
</dbReference>
<dbReference type="Proteomes" id="UP001066276">
    <property type="component" value="Chromosome 11"/>
</dbReference>
<proteinExistence type="predicted"/>
<dbReference type="InterPro" id="IPR002123">
    <property type="entry name" value="Plipid/glycerol_acylTrfase"/>
</dbReference>
<name>A0AAV7LK64_PLEWA</name>
<gene>
    <name evidence="2" type="ORF">NDU88_005094</name>
</gene>
<dbReference type="GO" id="GO:0008654">
    <property type="term" value="P:phospholipid biosynthetic process"/>
    <property type="evidence" value="ECO:0007669"/>
    <property type="project" value="TreeGrafter"/>
</dbReference>
<dbReference type="SMART" id="SM00563">
    <property type="entry name" value="PlsC"/>
    <property type="match status" value="1"/>
</dbReference>
<reference evidence="2" key="1">
    <citation type="journal article" date="2022" name="bioRxiv">
        <title>Sequencing and chromosome-scale assembly of the giantPleurodeles waltlgenome.</title>
        <authorList>
            <person name="Brown T."/>
            <person name="Elewa A."/>
            <person name="Iarovenko S."/>
            <person name="Subramanian E."/>
            <person name="Araus A.J."/>
            <person name="Petzold A."/>
            <person name="Susuki M."/>
            <person name="Suzuki K.-i.T."/>
            <person name="Hayashi T."/>
            <person name="Toyoda A."/>
            <person name="Oliveira C."/>
            <person name="Osipova E."/>
            <person name="Leigh N.D."/>
            <person name="Simon A."/>
            <person name="Yun M.H."/>
        </authorList>
    </citation>
    <scope>NUCLEOTIDE SEQUENCE</scope>
    <source>
        <strain evidence="2">20211129_DDA</strain>
        <tissue evidence="2">Liver</tissue>
    </source>
</reference>
<dbReference type="SUPFAM" id="SSF69593">
    <property type="entry name" value="Glycerol-3-phosphate (1)-acyltransferase"/>
    <property type="match status" value="1"/>
</dbReference>
<feature type="domain" description="Phospholipid/glycerol acyltransferase" evidence="1">
    <location>
        <begin position="188"/>
        <end position="321"/>
    </location>
</feature>
<evidence type="ECO:0000259" key="1">
    <source>
        <dbReference type="SMART" id="SM00563"/>
    </source>
</evidence>
<dbReference type="GO" id="GO:0031966">
    <property type="term" value="C:mitochondrial membrane"/>
    <property type="evidence" value="ECO:0007669"/>
    <property type="project" value="TreeGrafter"/>
</dbReference>
<dbReference type="PANTHER" id="PTHR12563">
    <property type="entry name" value="GLYCEROL-3-PHOSPHATE ACYLTRANSFERASE"/>
    <property type="match status" value="1"/>
</dbReference>
<evidence type="ECO:0000313" key="2">
    <source>
        <dbReference type="EMBL" id="KAJ1091980.1"/>
    </source>
</evidence>
<comment type="caution">
    <text evidence="2">The sequence shown here is derived from an EMBL/GenBank/DDBJ whole genome shotgun (WGS) entry which is preliminary data.</text>
</comment>
<dbReference type="InterPro" id="IPR045520">
    <property type="entry name" value="GPAT/DHAPAT_C"/>
</dbReference>
<dbReference type="Pfam" id="PF19277">
    <property type="entry name" value="GPAT_C"/>
    <property type="match status" value="1"/>
</dbReference>
<organism evidence="2 3">
    <name type="scientific">Pleurodeles waltl</name>
    <name type="common">Iberian ribbed newt</name>
    <dbReference type="NCBI Taxonomy" id="8319"/>
    <lineage>
        <taxon>Eukaryota</taxon>
        <taxon>Metazoa</taxon>
        <taxon>Chordata</taxon>
        <taxon>Craniata</taxon>
        <taxon>Vertebrata</taxon>
        <taxon>Euteleostomi</taxon>
        <taxon>Amphibia</taxon>
        <taxon>Batrachia</taxon>
        <taxon>Caudata</taxon>
        <taxon>Salamandroidea</taxon>
        <taxon>Salamandridae</taxon>
        <taxon>Pleurodelinae</taxon>
        <taxon>Pleurodeles</taxon>
    </lineage>
</organism>
<dbReference type="GO" id="GO:0034587">
    <property type="term" value="P:piRNA processing"/>
    <property type="evidence" value="ECO:0007669"/>
    <property type="project" value="TreeGrafter"/>
</dbReference>
<dbReference type="InterPro" id="IPR022284">
    <property type="entry name" value="GPAT/DHAPAT"/>
</dbReference>
<protein>
    <recommendedName>
        <fullName evidence="1">Phospholipid/glycerol acyltransferase domain-containing protein</fullName>
    </recommendedName>
</protein>
<dbReference type="GO" id="GO:0006072">
    <property type="term" value="P:glycerol-3-phosphate metabolic process"/>
    <property type="evidence" value="ECO:0007669"/>
    <property type="project" value="TreeGrafter"/>
</dbReference>
<dbReference type="EMBL" id="JANPWB010000015">
    <property type="protein sequence ID" value="KAJ1091980.1"/>
    <property type="molecule type" value="Genomic_DNA"/>
</dbReference>